<dbReference type="InterPro" id="IPR051552">
    <property type="entry name" value="HptR"/>
</dbReference>
<feature type="domain" description="HTH araC/xylS-type" evidence="9">
    <location>
        <begin position="440"/>
        <end position="538"/>
    </location>
</feature>
<dbReference type="PANTHER" id="PTHR42713">
    <property type="entry name" value="HISTIDINE KINASE-RELATED"/>
    <property type="match status" value="1"/>
</dbReference>
<dbReference type="GO" id="GO:0000160">
    <property type="term" value="P:phosphorelay signal transduction system"/>
    <property type="evidence" value="ECO:0007669"/>
    <property type="project" value="UniProtKB-KW"/>
</dbReference>
<keyword evidence="4" id="KW-0902">Two-component regulatory system</keyword>
<dbReference type="Gene3D" id="1.10.10.60">
    <property type="entry name" value="Homeodomain-like"/>
    <property type="match status" value="2"/>
</dbReference>
<keyword evidence="7" id="KW-0804">Transcription</keyword>
<dbReference type="Proteomes" id="UP000309676">
    <property type="component" value="Unassembled WGS sequence"/>
</dbReference>
<dbReference type="RefSeq" id="WP_138191732.1">
    <property type="nucleotide sequence ID" value="NZ_VCIW01000001.1"/>
</dbReference>
<dbReference type="Gene3D" id="3.40.50.2300">
    <property type="match status" value="1"/>
</dbReference>
<name>A0A5R9GC30_9BACL</name>
<dbReference type="Pfam" id="PF12833">
    <property type="entry name" value="HTH_18"/>
    <property type="match status" value="1"/>
</dbReference>
<feature type="modified residue" description="4-aspartylphosphate" evidence="8">
    <location>
        <position position="55"/>
    </location>
</feature>
<keyword evidence="3 8" id="KW-0597">Phosphoprotein</keyword>
<evidence type="ECO:0000313" key="11">
    <source>
        <dbReference type="EMBL" id="TLS54027.1"/>
    </source>
</evidence>
<dbReference type="PANTHER" id="PTHR42713:SF3">
    <property type="entry name" value="TRANSCRIPTIONAL REGULATORY PROTEIN HPTR"/>
    <property type="match status" value="1"/>
</dbReference>
<dbReference type="InterPro" id="IPR011006">
    <property type="entry name" value="CheY-like_superfamily"/>
</dbReference>
<dbReference type="Pfam" id="PF00072">
    <property type="entry name" value="Response_reg"/>
    <property type="match status" value="1"/>
</dbReference>
<evidence type="ECO:0000256" key="5">
    <source>
        <dbReference type="ARBA" id="ARBA00023015"/>
    </source>
</evidence>
<dbReference type="InterPro" id="IPR020449">
    <property type="entry name" value="Tscrpt_reg_AraC-type_HTH"/>
</dbReference>
<dbReference type="CDD" id="cd17536">
    <property type="entry name" value="REC_YesN-like"/>
    <property type="match status" value="1"/>
</dbReference>
<dbReference type="SUPFAM" id="SSF46689">
    <property type="entry name" value="Homeodomain-like"/>
    <property type="match status" value="2"/>
</dbReference>
<evidence type="ECO:0000256" key="2">
    <source>
        <dbReference type="ARBA" id="ARBA00022490"/>
    </source>
</evidence>
<dbReference type="SUPFAM" id="SSF52172">
    <property type="entry name" value="CheY-like"/>
    <property type="match status" value="1"/>
</dbReference>
<evidence type="ECO:0000256" key="1">
    <source>
        <dbReference type="ARBA" id="ARBA00004496"/>
    </source>
</evidence>
<dbReference type="InterPro" id="IPR009057">
    <property type="entry name" value="Homeodomain-like_sf"/>
</dbReference>
<evidence type="ECO:0000259" key="9">
    <source>
        <dbReference type="PROSITE" id="PS01124"/>
    </source>
</evidence>
<keyword evidence="2" id="KW-0963">Cytoplasm</keyword>
<evidence type="ECO:0000256" key="8">
    <source>
        <dbReference type="PROSITE-ProRule" id="PRU00169"/>
    </source>
</evidence>
<keyword evidence="6" id="KW-0238">DNA-binding</keyword>
<dbReference type="InterPro" id="IPR001789">
    <property type="entry name" value="Sig_transdc_resp-reg_receiver"/>
</dbReference>
<evidence type="ECO:0000256" key="6">
    <source>
        <dbReference type="ARBA" id="ARBA00023125"/>
    </source>
</evidence>
<dbReference type="PRINTS" id="PR00032">
    <property type="entry name" value="HTHARAC"/>
</dbReference>
<gene>
    <name evidence="11" type="ORF">FE782_01365</name>
</gene>
<accession>A0A5R9GC30</accession>
<dbReference type="EMBL" id="VCIW01000001">
    <property type="protein sequence ID" value="TLS54027.1"/>
    <property type="molecule type" value="Genomic_DNA"/>
</dbReference>
<comment type="subcellular location">
    <subcellularLocation>
        <location evidence="1">Cytoplasm</location>
    </subcellularLocation>
</comment>
<feature type="domain" description="Response regulatory" evidence="10">
    <location>
        <begin position="3"/>
        <end position="120"/>
    </location>
</feature>
<dbReference type="PROSITE" id="PS01124">
    <property type="entry name" value="HTH_ARAC_FAMILY_2"/>
    <property type="match status" value="1"/>
</dbReference>
<comment type="caution">
    <text evidence="11">The sequence shown here is derived from an EMBL/GenBank/DDBJ whole genome shotgun (WGS) entry which is preliminary data.</text>
</comment>
<dbReference type="InterPro" id="IPR018060">
    <property type="entry name" value="HTH_AraC"/>
</dbReference>
<dbReference type="GO" id="GO:0043565">
    <property type="term" value="F:sequence-specific DNA binding"/>
    <property type="evidence" value="ECO:0007669"/>
    <property type="project" value="InterPro"/>
</dbReference>
<dbReference type="GO" id="GO:0005737">
    <property type="term" value="C:cytoplasm"/>
    <property type="evidence" value="ECO:0007669"/>
    <property type="project" value="UniProtKB-SubCell"/>
</dbReference>
<dbReference type="OrthoDB" id="9794370at2"/>
<evidence type="ECO:0000256" key="4">
    <source>
        <dbReference type="ARBA" id="ARBA00023012"/>
    </source>
</evidence>
<proteinExistence type="predicted"/>
<evidence type="ECO:0000256" key="7">
    <source>
        <dbReference type="ARBA" id="ARBA00023163"/>
    </source>
</evidence>
<reference evidence="11 12" key="1">
    <citation type="submission" date="2019-05" db="EMBL/GenBank/DDBJ databases">
        <authorList>
            <person name="Narsing Rao M.P."/>
            <person name="Li W.J."/>
        </authorList>
    </citation>
    <scope>NUCLEOTIDE SEQUENCE [LARGE SCALE GENOMIC DNA]</scope>
    <source>
        <strain evidence="11 12">SYSU_K30003</strain>
    </source>
</reference>
<dbReference type="SMART" id="SM00342">
    <property type="entry name" value="HTH_ARAC"/>
    <property type="match status" value="1"/>
</dbReference>
<organism evidence="11 12">
    <name type="scientific">Paenibacillus antri</name>
    <dbReference type="NCBI Taxonomy" id="2582848"/>
    <lineage>
        <taxon>Bacteria</taxon>
        <taxon>Bacillati</taxon>
        <taxon>Bacillota</taxon>
        <taxon>Bacilli</taxon>
        <taxon>Bacillales</taxon>
        <taxon>Paenibacillaceae</taxon>
        <taxon>Paenibacillus</taxon>
    </lineage>
</organism>
<dbReference type="AlphaFoldDB" id="A0A5R9GC30"/>
<keyword evidence="5" id="KW-0805">Transcription regulation</keyword>
<evidence type="ECO:0000259" key="10">
    <source>
        <dbReference type="PROSITE" id="PS50110"/>
    </source>
</evidence>
<dbReference type="GO" id="GO:0003700">
    <property type="term" value="F:DNA-binding transcription factor activity"/>
    <property type="evidence" value="ECO:0007669"/>
    <property type="project" value="InterPro"/>
</dbReference>
<evidence type="ECO:0000313" key="12">
    <source>
        <dbReference type="Proteomes" id="UP000309676"/>
    </source>
</evidence>
<evidence type="ECO:0000256" key="3">
    <source>
        <dbReference type="ARBA" id="ARBA00022553"/>
    </source>
</evidence>
<dbReference type="PROSITE" id="PS50110">
    <property type="entry name" value="RESPONSE_REGULATORY"/>
    <property type="match status" value="1"/>
</dbReference>
<protein>
    <submittedName>
        <fullName evidence="11">Response regulator</fullName>
    </submittedName>
</protein>
<keyword evidence="12" id="KW-1185">Reference proteome</keyword>
<sequence>MFRILIVDDEPSVVDAISQTMPWPELDVEEVFTAYSAREALAVVEGQYVDIVLTDIRMPGMDGIELMEAIRKRSGRVQFILLTGHAEFEYARDALRLHAADYLLKPVRDEALIESIRRLTTSMRETWLEVSSQRSSIQYVQDHLPTLRSDLLRNILEGRLAPEDVREKLGLLQLPFEDGDDAYPVVVRIERPHQGRHDRALLEYAVMNVAEEVIEPHCQLWTCKDVHGYLVMVLKPRTREEAGGESVSRLLSQWQHLVSHYVKMHLSIVYGACEAFPRDLPVAYEAAVRTLRRRIGRDDGLLTQAGYAAEAATVPRAASVLQTPPSISHLFSAGLWEEAKEKLLSIFMEVESLREADEAVHADVLAEIYHTVLAACYHYAHANGQTVAQALKCEHDLSFYQSPELMQSVSMLKHWAFEACLRLSTSNQEEIQDARATLIGQIQEYIHVHLAEDVSLQALAAHVDMHPVYLSKVYKLVTGEGLKEYLSRIRLERAVKLLKSSDLKIYEIAGQIGYFNTAYFIKVFKKAFGVTPQEYRDR</sequence>
<dbReference type="SMART" id="SM00448">
    <property type="entry name" value="REC"/>
    <property type="match status" value="1"/>
</dbReference>